<name>A0A0F9CCV4_9ZZZZ</name>
<dbReference type="InterPro" id="IPR036760">
    <property type="entry name" value="SspB-like_sf"/>
</dbReference>
<evidence type="ECO:0000256" key="1">
    <source>
        <dbReference type="SAM" id="MobiDB-lite"/>
    </source>
</evidence>
<dbReference type="PANTHER" id="PTHR37486:SF1">
    <property type="entry name" value="STRINGENT STARVATION PROTEIN B"/>
    <property type="match status" value="1"/>
</dbReference>
<protein>
    <recommendedName>
        <fullName evidence="3">Stringent starvation protein B</fullName>
    </recommendedName>
</protein>
<feature type="region of interest" description="Disordered" evidence="1">
    <location>
        <begin position="122"/>
        <end position="146"/>
    </location>
</feature>
<dbReference type="PANTHER" id="PTHR37486">
    <property type="entry name" value="STRINGENT STARVATION PROTEIN B"/>
    <property type="match status" value="1"/>
</dbReference>
<dbReference type="GO" id="GO:0005829">
    <property type="term" value="C:cytosol"/>
    <property type="evidence" value="ECO:0007669"/>
    <property type="project" value="TreeGrafter"/>
</dbReference>
<evidence type="ECO:0000313" key="2">
    <source>
        <dbReference type="EMBL" id="KKL47228.1"/>
    </source>
</evidence>
<dbReference type="NCBIfam" id="NF008769">
    <property type="entry name" value="PRK11798.2-5"/>
    <property type="match status" value="1"/>
</dbReference>
<comment type="caution">
    <text evidence="2">The sequence shown here is derived from an EMBL/GenBank/DDBJ whole genome shotgun (WGS) entry which is preliminary data.</text>
</comment>
<dbReference type="InterPro" id="IPR007481">
    <property type="entry name" value="SspB"/>
</dbReference>
<dbReference type="Gene3D" id="2.30.30.220">
    <property type="entry name" value="SspB-like"/>
    <property type="match status" value="1"/>
</dbReference>
<dbReference type="Pfam" id="PF04386">
    <property type="entry name" value="SspB"/>
    <property type="match status" value="1"/>
</dbReference>
<dbReference type="GO" id="GO:0005840">
    <property type="term" value="C:ribosome"/>
    <property type="evidence" value="ECO:0007669"/>
    <property type="project" value="TreeGrafter"/>
</dbReference>
<dbReference type="NCBIfam" id="NF008763">
    <property type="entry name" value="PRK11798.1-2"/>
    <property type="match status" value="1"/>
</dbReference>
<dbReference type="PIRSF" id="PIRSF005276">
    <property type="entry name" value="SspB"/>
    <property type="match status" value="1"/>
</dbReference>
<feature type="compositionally biased region" description="Basic residues" evidence="1">
    <location>
        <begin position="135"/>
        <end position="146"/>
    </location>
</feature>
<reference evidence="2" key="1">
    <citation type="journal article" date="2015" name="Nature">
        <title>Complex archaea that bridge the gap between prokaryotes and eukaryotes.</title>
        <authorList>
            <person name="Spang A."/>
            <person name="Saw J.H."/>
            <person name="Jorgensen S.L."/>
            <person name="Zaremba-Niedzwiedzka K."/>
            <person name="Martijn J."/>
            <person name="Lind A.E."/>
            <person name="van Eijk R."/>
            <person name="Schleper C."/>
            <person name="Guy L."/>
            <person name="Ettema T.J."/>
        </authorList>
    </citation>
    <scope>NUCLEOTIDE SEQUENCE</scope>
</reference>
<dbReference type="EMBL" id="LAZR01033741">
    <property type="protein sequence ID" value="KKL47228.1"/>
    <property type="molecule type" value="Genomic_DNA"/>
</dbReference>
<proteinExistence type="predicted"/>
<dbReference type="SUPFAM" id="SSF101738">
    <property type="entry name" value="SspB-like"/>
    <property type="match status" value="1"/>
</dbReference>
<organism evidence="2">
    <name type="scientific">marine sediment metagenome</name>
    <dbReference type="NCBI Taxonomy" id="412755"/>
    <lineage>
        <taxon>unclassified sequences</taxon>
        <taxon>metagenomes</taxon>
        <taxon>ecological metagenomes</taxon>
    </lineage>
</organism>
<dbReference type="GO" id="GO:0045732">
    <property type="term" value="P:positive regulation of protein catabolic process"/>
    <property type="evidence" value="ECO:0007669"/>
    <property type="project" value="TreeGrafter"/>
</dbReference>
<sequence length="146" mass="16255">MTPNRPYLLRAFFDWIVDNQCTPHLVVNADFPAVQIPTQFVQDGQIVLNISPSAVTQFSMDNQQLSFSARFGGQPMQVYVPIGAVLAIYARENGEGTVFTADEFLEDEDEFAAELESVDIADELLPDEPAPTKPEKKKGSHLRVIK</sequence>
<evidence type="ECO:0008006" key="3">
    <source>
        <dbReference type="Google" id="ProtNLM"/>
    </source>
</evidence>
<gene>
    <name evidence="2" type="ORF">LCGC14_2337640</name>
</gene>
<accession>A0A0F9CCV4</accession>
<dbReference type="AlphaFoldDB" id="A0A0F9CCV4"/>